<protein>
    <submittedName>
        <fullName evidence="6">Crp/Fnr family transcriptional regulator</fullName>
    </submittedName>
</protein>
<dbReference type="InterPro" id="IPR012318">
    <property type="entry name" value="HTH_CRP"/>
</dbReference>
<feature type="domain" description="HTH crp-type" evidence="5">
    <location>
        <begin position="175"/>
        <end position="248"/>
    </location>
</feature>
<reference evidence="6 7" key="1">
    <citation type="submission" date="2018-09" db="EMBL/GenBank/DDBJ databases">
        <authorList>
            <person name="Zhu H."/>
        </authorList>
    </citation>
    <scope>NUCLEOTIDE SEQUENCE [LARGE SCALE GENOMIC DNA]</scope>
    <source>
        <strain evidence="6 7">K1S02-61</strain>
    </source>
</reference>
<dbReference type="InterPro" id="IPR000595">
    <property type="entry name" value="cNMP-bd_dom"/>
</dbReference>
<dbReference type="CDD" id="cd00038">
    <property type="entry name" value="CAP_ED"/>
    <property type="match status" value="1"/>
</dbReference>
<dbReference type="OrthoDB" id="7643467at2"/>
<name>A0A418XAV6_9BURK</name>
<sequence>MISDKDFPDTPPIPPSLRLRAGEASHDGQVGNVLSSLEIVSKLLQVQETVAPGSDVQFVHRQFKAGEQVTAVGQAFDNLHVVAGGFLKTAIPDELGAEQVLAFPMKGDLVGADAIHGGTHTTWTVALSDCDLVELPFAKLVCLGRDHPGFAHGLFGVISREYLRRRGMISARGFLKTEARLARFLVTLAARYGAMGYSDKVFNLQMSRQEIGSYLGIKQETLSRIFSAFDEMGLITVDQRCITIHDAATLKILRGLQPSVHTRKPARDSRSAGGADEPIVRIAV</sequence>
<dbReference type="InterPro" id="IPR014710">
    <property type="entry name" value="RmlC-like_jellyroll"/>
</dbReference>
<dbReference type="GO" id="GO:0003700">
    <property type="term" value="F:DNA-binding transcription factor activity"/>
    <property type="evidence" value="ECO:0007669"/>
    <property type="project" value="TreeGrafter"/>
</dbReference>
<evidence type="ECO:0000259" key="5">
    <source>
        <dbReference type="PROSITE" id="PS51063"/>
    </source>
</evidence>
<dbReference type="InterPro" id="IPR050397">
    <property type="entry name" value="Env_Response_Regulators"/>
</dbReference>
<dbReference type="FunFam" id="1.10.10.10:FF:000028">
    <property type="entry name" value="Fumarate/nitrate reduction transcriptional regulator Fnr"/>
    <property type="match status" value="1"/>
</dbReference>
<dbReference type="Pfam" id="PF13545">
    <property type="entry name" value="HTH_Crp_2"/>
    <property type="match status" value="1"/>
</dbReference>
<keyword evidence="7" id="KW-1185">Reference proteome</keyword>
<accession>A0A418XAV6</accession>
<dbReference type="PANTHER" id="PTHR24567:SF75">
    <property type="entry name" value="FUMARATE AND NITRATE REDUCTION REGULATORY PROTEIN"/>
    <property type="match status" value="1"/>
</dbReference>
<dbReference type="AlphaFoldDB" id="A0A418XAV6"/>
<organism evidence="6 7">
    <name type="scientific">Massilia cavernae</name>
    <dbReference type="NCBI Taxonomy" id="2320864"/>
    <lineage>
        <taxon>Bacteria</taxon>
        <taxon>Pseudomonadati</taxon>
        <taxon>Pseudomonadota</taxon>
        <taxon>Betaproteobacteria</taxon>
        <taxon>Burkholderiales</taxon>
        <taxon>Oxalobacteraceae</taxon>
        <taxon>Telluria group</taxon>
        <taxon>Massilia</taxon>
    </lineage>
</organism>
<dbReference type="GO" id="GO:0005829">
    <property type="term" value="C:cytosol"/>
    <property type="evidence" value="ECO:0007669"/>
    <property type="project" value="TreeGrafter"/>
</dbReference>
<evidence type="ECO:0000313" key="7">
    <source>
        <dbReference type="Proteomes" id="UP000284006"/>
    </source>
</evidence>
<dbReference type="Proteomes" id="UP000284006">
    <property type="component" value="Unassembled WGS sequence"/>
</dbReference>
<feature type="domain" description="Cyclic nucleotide-binding" evidence="4">
    <location>
        <begin position="61"/>
        <end position="135"/>
    </location>
</feature>
<dbReference type="Gene3D" id="1.10.10.10">
    <property type="entry name" value="Winged helix-like DNA-binding domain superfamily/Winged helix DNA-binding domain"/>
    <property type="match status" value="1"/>
</dbReference>
<dbReference type="InterPro" id="IPR018490">
    <property type="entry name" value="cNMP-bd_dom_sf"/>
</dbReference>
<dbReference type="PRINTS" id="PR00034">
    <property type="entry name" value="HTHCRP"/>
</dbReference>
<dbReference type="CDD" id="cd00092">
    <property type="entry name" value="HTH_CRP"/>
    <property type="match status" value="1"/>
</dbReference>
<keyword evidence="1" id="KW-0805">Transcription regulation</keyword>
<dbReference type="PANTHER" id="PTHR24567">
    <property type="entry name" value="CRP FAMILY TRANSCRIPTIONAL REGULATORY PROTEIN"/>
    <property type="match status" value="1"/>
</dbReference>
<dbReference type="PROSITE" id="PS51063">
    <property type="entry name" value="HTH_CRP_2"/>
    <property type="match status" value="1"/>
</dbReference>
<dbReference type="EMBL" id="QYUP01000162">
    <property type="protein sequence ID" value="RJG09591.1"/>
    <property type="molecule type" value="Genomic_DNA"/>
</dbReference>
<keyword evidence="2" id="KW-0238">DNA-binding</keyword>
<evidence type="ECO:0000256" key="2">
    <source>
        <dbReference type="ARBA" id="ARBA00023125"/>
    </source>
</evidence>
<dbReference type="Pfam" id="PF00027">
    <property type="entry name" value="cNMP_binding"/>
    <property type="match status" value="1"/>
</dbReference>
<comment type="caution">
    <text evidence="6">The sequence shown here is derived from an EMBL/GenBank/DDBJ whole genome shotgun (WGS) entry which is preliminary data.</text>
</comment>
<proteinExistence type="predicted"/>
<dbReference type="Gene3D" id="2.60.120.10">
    <property type="entry name" value="Jelly Rolls"/>
    <property type="match status" value="1"/>
</dbReference>
<dbReference type="RefSeq" id="WP_119812799.1">
    <property type="nucleotide sequence ID" value="NZ_QYUP01000162.1"/>
</dbReference>
<dbReference type="GO" id="GO:0003677">
    <property type="term" value="F:DNA binding"/>
    <property type="evidence" value="ECO:0007669"/>
    <property type="project" value="UniProtKB-KW"/>
</dbReference>
<evidence type="ECO:0000256" key="3">
    <source>
        <dbReference type="ARBA" id="ARBA00023163"/>
    </source>
</evidence>
<dbReference type="InterPro" id="IPR036388">
    <property type="entry name" value="WH-like_DNA-bd_sf"/>
</dbReference>
<dbReference type="InterPro" id="IPR036390">
    <property type="entry name" value="WH_DNA-bd_sf"/>
</dbReference>
<evidence type="ECO:0000256" key="1">
    <source>
        <dbReference type="ARBA" id="ARBA00023015"/>
    </source>
</evidence>
<dbReference type="SUPFAM" id="SSF46785">
    <property type="entry name" value="Winged helix' DNA-binding domain"/>
    <property type="match status" value="1"/>
</dbReference>
<gene>
    <name evidence="6" type="ORF">D3872_22025</name>
</gene>
<keyword evidence="3" id="KW-0804">Transcription</keyword>
<dbReference type="PROSITE" id="PS50042">
    <property type="entry name" value="CNMP_BINDING_3"/>
    <property type="match status" value="1"/>
</dbReference>
<dbReference type="SUPFAM" id="SSF51206">
    <property type="entry name" value="cAMP-binding domain-like"/>
    <property type="match status" value="1"/>
</dbReference>
<evidence type="ECO:0000259" key="4">
    <source>
        <dbReference type="PROSITE" id="PS50042"/>
    </source>
</evidence>
<evidence type="ECO:0000313" key="6">
    <source>
        <dbReference type="EMBL" id="RJG09591.1"/>
    </source>
</evidence>
<dbReference type="SMART" id="SM00419">
    <property type="entry name" value="HTH_CRP"/>
    <property type="match status" value="1"/>
</dbReference>